<proteinExistence type="predicted"/>
<organism evidence="3 4">
    <name type="scientific">Actinomadura soli</name>
    <dbReference type="NCBI Taxonomy" id="2508997"/>
    <lineage>
        <taxon>Bacteria</taxon>
        <taxon>Bacillati</taxon>
        <taxon>Actinomycetota</taxon>
        <taxon>Actinomycetes</taxon>
        <taxon>Streptosporangiales</taxon>
        <taxon>Thermomonosporaceae</taxon>
        <taxon>Actinomadura</taxon>
    </lineage>
</organism>
<dbReference type="AlphaFoldDB" id="A0A5C4IZK9"/>
<dbReference type="InterPro" id="IPR016009">
    <property type="entry name" value="tRNA_MeTrfase_TRMD/TRM10"/>
</dbReference>
<feature type="region of interest" description="Disordered" evidence="1">
    <location>
        <begin position="45"/>
        <end position="67"/>
    </location>
</feature>
<reference evidence="3 4" key="1">
    <citation type="submission" date="2019-05" db="EMBL/GenBank/DDBJ databases">
        <title>Draft genome sequence of Actinomadura sp. 14C53.</title>
        <authorList>
            <person name="Saricaoglu S."/>
            <person name="Isik K."/>
        </authorList>
    </citation>
    <scope>NUCLEOTIDE SEQUENCE [LARGE SCALE GENOMIC DNA]</scope>
    <source>
        <strain evidence="3 4">14C53</strain>
    </source>
</reference>
<dbReference type="PANTHER" id="PTHR46417">
    <property type="entry name" value="TRNA (GUANINE-N(1)-)-METHYLTRANSFERASE"/>
    <property type="match status" value="1"/>
</dbReference>
<feature type="non-terminal residue" evidence="3">
    <location>
        <position position="77"/>
    </location>
</feature>
<dbReference type="InterPro" id="IPR029026">
    <property type="entry name" value="tRNA_m1G_MTases_N"/>
</dbReference>
<dbReference type="InterPro" id="IPR029028">
    <property type="entry name" value="Alpha/beta_knot_MTases"/>
</dbReference>
<evidence type="ECO:0000259" key="2">
    <source>
        <dbReference type="Pfam" id="PF01746"/>
    </source>
</evidence>
<dbReference type="SUPFAM" id="SSF75217">
    <property type="entry name" value="alpha/beta knot"/>
    <property type="match status" value="1"/>
</dbReference>
<keyword evidence="4" id="KW-1185">Reference proteome</keyword>
<sequence length="77" mass="8709">MRIDLITIFPEYFAALDISLLGKARRTGLLDVHVHDLRDWTHDRHRTVDDTPYGGGPGMVMKPEPWGEALDDIVPPT</sequence>
<dbReference type="Proteomes" id="UP000309174">
    <property type="component" value="Unassembled WGS sequence"/>
</dbReference>
<dbReference type="GO" id="GO:0002939">
    <property type="term" value="P:tRNA N1-guanine methylation"/>
    <property type="evidence" value="ECO:0007669"/>
    <property type="project" value="TreeGrafter"/>
</dbReference>
<keyword evidence="3" id="KW-0808">Transferase</keyword>
<comment type="caution">
    <text evidence="3">The sequence shown here is derived from an EMBL/GenBank/DDBJ whole genome shotgun (WGS) entry which is preliminary data.</text>
</comment>
<protein>
    <submittedName>
        <fullName evidence="3">tRNA (Guanosine(37)-N1)-methyltransferase TrmD</fullName>
    </submittedName>
</protein>
<dbReference type="EMBL" id="VCKW01000408">
    <property type="protein sequence ID" value="TMQ89152.1"/>
    <property type="molecule type" value="Genomic_DNA"/>
</dbReference>
<dbReference type="Gene3D" id="3.40.1280.10">
    <property type="match status" value="1"/>
</dbReference>
<dbReference type="InterPro" id="IPR002649">
    <property type="entry name" value="tRNA_m1G_MeTrfase_TrmD"/>
</dbReference>
<dbReference type="GO" id="GO:0052906">
    <property type="term" value="F:tRNA (guanine(37)-N1)-methyltransferase activity"/>
    <property type="evidence" value="ECO:0007669"/>
    <property type="project" value="InterPro"/>
</dbReference>
<dbReference type="PANTHER" id="PTHR46417:SF1">
    <property type="entry name" value="TRNA (GUANINE-N(1)-)-METHYLTRANSFERASE"/>
    <property type="match status" value="1"/>
</dbReference>
<gene>
    <name evidence="3" type="ORF">ETD83_39315</name>
</gene>
<keyword evidence="3" id="KW-0489">Methyltransferase</keyword>
<evidence type="ECO:0000313" key="3">
    <source>
        <dbReference type="EMBL" id="TMQ89152.1"/>
    </source>
</evidence>
<accession>A0A5C4IZK9</accession>
<evidence type="ECO:0000256" key="1">
    <source>
        <dbReference type="SAM" id="MobiDB-lite"/>
    </source>
</evidence>
<dbReference type="Pfam" id="PF01746">
    <property type="entry name" value="tRNA_m1G_MT"/>
    <property type="match status" value="1"/>
</dbReference>
<dbReference type="GO" id="GO:0005829">
    <property type="term" value="C:cytosol"/>
    <property type="evidence" value="ECO:0007669"/>
    <property type="project" value="TreeGrafter"/>
</dbReference>
<name>A0A5C4IZK9_9ACTN</name>
<evidence type="ECO:0000313" key="4">
    <source>
        <dbReference type="Proteomes" id="UP000309174"/>
    </source>
</evidence>
<feature type="domain" description="tRNA methyltransferase TRMD/TRM10-type" evidence="2">
    <location>
        <begin position="1"/>
        <end position="74"/>
    </location>
</feature>